<dbReference type="EMBL" id="BSPB01000024">
    <property type="protein sequence ID" value="GLS15369.1"/>
    <property type="molecule type" value="Genomic_DNA"/>
</dbReference>
<keyword evidence="2" id="KW-1185">Reference proteome</keyword>
<gene>
    <name evidence="1" type="ORF">GCM10007935_28040</name>
</gene>
<accession>A0ABQ6C5I0</accession>
<sequence length="274" mass="28972">MTDPTPHSAPPELPPPDGTALTEALFRLLRLKTTPVAMKLFQHEADLQSVPRLRRPTGIHTADQIVGQAARLGQTVGITAADLVGPQCSAVLGLSPRDEAFEQGTPFVGVWFATPADAAAHQRAMHCAPHGRYAAMAVSPLNAGRLPDPDIALVYANPAQMILLINGLQWAGYRRLEWGAVGESACADSWGRALATGEPSLALPCFPERRYGGVPDDELLLALRPAQLAQAITGVERLAANGLRYPIPPYGVQMDVRAGMARSYGAAPPPAGSA</sequence>
<evidence type="ECO:0000313" key="2">
    <source>
        <dbReference type="Proteomes" id="UP001156903"/>
    </source>
</evidence>
<dbReference type="RefSeq" id="WP_284308296.1">
    <property type="nucleotide sequence ID" value="NZ_BSPB01000024.1"/>
</dbReference>
<protein>
    <recommendedName>
        <fullName evidence="3">DUF169 domain-containing protein</fullName>
    </recommendedName>
</protein>
<comment type="caution">
    <text evidence="1">The sequence shown here is derived from an EMBL/GenBank/DDBJ whole genome shotgun (WGS) entry which is preliminary data.</text>
</comment>
<reference evidence="2" key="1">
    <citation type="journal article" date="2019" name="Int. J. Syst. Evol. Microbiol.">
        <title>The Global Catalogue of Microorganisms (GCM) 10K type strain sequencing project: providing services to taxonomists for standard genome sequencing and annotation.</title>
        <authorList>
            <consortium name="The Broad Institute Genomics Platform"/>
            <consortium name="The Broad Institute Genome Sequencing Center for Infectious Disease"/>
            <person name="Wu L."/>
            <person name="Ma J."/>
        </authorList>
    </citation>
    <scope>NUCLEOTIDE SEQUENCE [LARGE SCALE GENOMIC DNA]</scope>
    <source>
        <strain evidence="2">NBRC 109341</strain>
    </source>
</reference>
<organism evidence="1 2">
    <name type="scientific">Hydrogenophaga electricum</name>
    <dbReference type="NCBI Taxonomy" id="1230953"/>
    <lineage>
        <taxon>Bacteria</taxon>
        <taxon>Pseudomonadati</taxon>
        <taxon>Pseudomonadota</taxon>
        <taxon>Betaproteobacteria</taxon>
        <taxon>Burkholderiales</taxon>
        <taxon>Comamonadaceae</taxon>
        <taxon>Hydrogenophaga</taxon>
    </lineage>
</organism>
<dbReference type="PANTHER" id="PTHR37954">
    <property type="entry name" value="BLL4979 PROTEIN"/>
    <property type="match status" value="1"/>
</dbReference>
<proteinExistence type="predicted"/>
<dbReference type="PANTHER" id="PTHR37954:SF3">
    <property type="entry name" value="DUF169 DOMAIN-CONTAINING PROTEIN"/>
    <property type="match status" value="1"/>
</dbReference>
<name>A0ABQ6C5I0_9BURK</name>
<evidence type="ECO:0000313" key="1">
    <source>
        <dbReference type="EMBL" id="GLS15369.1"/>
    </source>
</evidence>
<dbReference type="InterPro" id="IPR003748">
    <property type="entry name" value="DUF169"/>
</dbReference>
<evidence type="ECO:0008006" key="3">
    <source>
        <dbReference type="Google" id="ProtNLM"/>
    </source>
</evidence>
<dbReference type="Pfam" id="PF02596">
    <property type="entry name" value="DUF169"/>
    <property type="match status" value="1"/>
</dbReference>
<dbReference type="Proteomes" id="UP001156903">
    <property type="component" value="Unassembled WGS sequence"/>
</dbReference>